<proteinExistence type="predicted"/>
<gene>
    <name evidence="1" type="ORF">GCM10007388_22250</name>
</gene>
<organism evidence="1 2">
    <name type="scientific">Pseudoduganella plicata</name>
    <dbReference type="NCBI Taxonomy" id="321984"/>
    <lineage>
        <taxon>Bacteria</taxon>
        <taxon>Pseudomonadati</taxon>
        <taxon>Pseudomonadota</taxon>
        <taxon>Betaproteobacteria</taxon>
        <taxon>Burkholderiales</taxon>
        <taxon>Oxalobacteraceae</taxon>
        <taxon>Telluria group</taxon>
        <taxon>Pseudoduganella</taxon>
    </lineage>
</organism>
<evidence type="ECO:0000313" key="2">
    <source>
        <dbReference type="Proteomes" id="UP000619512"/>
    </source>
</evidence>
<name>A0AA88C848_9BURK</name>
<protein>
    <submittedName>
        <fullName evidence="1">Uncharacterized protein</fullName>
    </submittedName>
</protein>
<reference evidence="1" key="1">
    <citation type="journal article" date="2014" name="Int. J. Syst. Evol. Microbiol.">
        <title>Complete genome sequence of Corynebacterium casei LMG S-19264T (=DSM 44701T), isolated from a smear-ripened cheese.</title>
        <authorList>
            <consortium name="US DOE Joint Genome Institute (JGI-PGF)"/>
            <person name="Walter F."/>
            <person name="Albersmeier A."/>
            <person name="Kalinowski J."/>
            <person name="Ruckert C."/>
        </authorList>
    </citation>
    <scope>NUCLEOTIDE SEQUENCE</scope>
    <source>
        <strain evidence="1">KCTC 12344</strain>
    </source>
</reference>
<dbReference type="Proteomes" id="UP000619512">
    <property type="component" value="Unassembled WGS sequence"/>
</dbReference>
<sequence>MDLCRRSPSGAALNRSAVLVPRNPIRRMLTGIGCSAPTAVQVRLRRILTWLPCYRTECKREGAKGGMAGVFMVKSAFYLSRP</sequence>
<dbReference type="EMBL" id="BMWW01000003">
    <property type="protein sequence ID" value="GGY88379.1"/>
    <property type="molecule type" value="Genomic_DNA"/>
</dbReference>
<accession>A0AA88C848</accession>
<dbReference type="AlphaFoldDB" id="A0AA88C848"/>
<reference evidence="1" key="2">
    <citation type="submission" date="2022-12" db="EMBL/GenBank/DDBJ databases">
        <authorList>
            <person name="Sun Q."/>
            <person name="Kim S."/>
        </authorList>
    </citation>
    <scope>NUCLEOTIDE SEQUENCE</scope>
    <source>
        <strain evidence="1">KCTC 12344</strain>
    </source>
</reference>
<evidence type="ECO:0000313" key="1">
    <source>
        <dbReference type="EMBL" id="GGY88379.1"/>
    </source>
</evidence>
<comment type="caution">
    <text evidence="1">The sequence shown here is derived from an EMBL/GenBank/DDBJ whole genome shotgun (WGS) entry which is preliminary data.</text>
</comment>